<reference evidence="1 2" key="1">
    <citation type="submission" date="2023-10" db="EMBL/GenBank/DDBJ databases">
        <title>Complete genome sequence of a Sphingomonadaceae bacterium.</title>
        <authorList>
            <person name="Yan C."/>
        </authorList>
    </citation>
    <scope>NUCLEOTIDE SEQUENCE [LARGE SCALE GENOMIC DNA]</scope>
    <source>
        <strain evidence="1 2">SCSIO 66989</strain>
    </source>
</reference>
<protein>
    <submittedName>
        <fullName evidence="1">Uncharacterized protein</fullName>
    </submittedName>
</protein>
<proteinExistence type="predicted"/>
<evidence type="ECO:0000313" key="1">
    <source>
        <dbReference type="EMBL" id="WOE76336.1"/>
    </source>
</evidence>
<organism evidence="1 2">
    <name type="scientific">Alterisphingorhabdus coralli</name>
    <dbReference type="NCBI Taxonomy" id="3071408"/>
    <lineage>
        <taxon>Bacteria</taxon>
        <taxon>Pseudomonadati</taxon>
        <taxon>Pseudomonadota</taxon>
        <taxon>Alphaproteobacteria</taxon>
        <taxon>Sphingomonadales</taxon>
        <taxon>Sphingomonadaceae</taxon>
        <taxon>Alterisphingorhabdus (ex Yan et al. 2024)</taxon>
    </lineage>
</organism>
<dbReference type="EMBL" id="CP136594">
    <property type="protein sequence ID" value="WOE76336.1"/>
    <property type="molecule type" value="Genomic_DNA"/>
</dbReference>
<evidence type="ECO:0000313" key="2">
    <source>
        <dbReference type="Proteomes" id="UP001302429"/>
    </source>
</evidence>
<dbReference type="AlphaFoldDB" id="A0AA97F9E6"/>
<sequence>MTYFTKNPPFVQVVERNGEEYKDYWCPERTGDRETDLRTGKSYAEHFLANVEEDEIGNTLSWIVGQQFASGRFGHVEKGFIKRIADNIAI</sequence>
<keyword evidence="2" id="KW-1185">Reference proteome</keyword>
<dbReference type="Proteomes" id="UP001302429">
    <property type="component" value="Chromosome"/>
</dbReference>
<dbReference type="KEGG" id="acoa:RB602_06385"/>
<dbReference type="RefSeq" id="WP_317083981.1">
    <property type="nucleotide sequence ID" value="NZ_CP136594.1"/>
</dbReference>
<accession>A0AA97F9E6</accession>
<gene>
    <name evidence="1" type="ORF">RB602_06385</name>
</gene>
<name>A0AA97F9E6_9SPHN</name>